<sequence length="293" mass="33097">MSMRFGVFVPQGWRMDLTEIADPVEQYEAMTAVARLADAGPWDSVWVYDHFHTVPEPTINTTFEAWTVSSTLARDTSRVNIGQMVGCNGYRHPSLYAKIASTVDVASHGRLYAGLGAGWYEHEWKAYGYEWAEVPDRMRAFREAVEIVHRMWTEERPVFTGEHYRIDGPINEPKGVRKPHPSFWLGGGGEKVTLKLVARYADGCNFGNGDPEVFRQKAAVLRQHCDTLGRDYDLIIKSTSHHLDLSESSADTIGKLERLAEAGADYVIIYIPRVAYDHEPLLRLAEEVIPQLS</sequence>
<protein>
    <submittedName>
        <fullName evidence="6">F420-dependent oxidoreductase-like protein</fullName>
    </submittedName>
</protein>
<evidence type="ECO:0000256" key="2">
    <source>
        <dbReference type="ARBA" id="ARBA00022643"/>
    </source>
</evidence>
<dbReference type="EMBL" id="JACHNC010000001">
    <property type="protein sequence ID" value="MBB4750662.1"/>
    <property type="molecule type" value="Genomic_DNA"/>
</dbReference>
<dbReference type="NCBIfam" id="TIGR03560">
    <property type="entry name" value="F420_Rv1855c"/>
    <property type="match status" value="1"/>
</dbReference>
<dbReference type="InterPro" id="IPR011251">
    <property type="entry name" value="Luciferase-like_dom"/>
</dbReference>
<evidence type="ECO:0000313" key="6">
    <source>
        <dbReference type="EMBL" id="MBB4750662.1"/>
    </source>
</evidence>
<keyword evidence="3" id="KW-0560">Oxidoreductase</keyword>
<evidence type="ECO:0000256" key="3">
    <source>
        <dbReference type="ARBA" id="ARBA00023002"/>
    </source>
</evidence>
<dbReference type="InterPro" id="IPR036661">
    <property type="entry name" value="Luciferase-like_sf"/>
</dbReference>
<evidence type="ECO:0000256" key="4">
    <source>
        <dbReference type="ARBA" id="ARBA00023033"/>
    </source>
</evidence>
<keyword evidence="4" id="KW-0503">Monooxygenase</keyword>
<dbReference type="InterPro" id="IPR019952">
    <property type="entry name" value="F420_OxRdatse_Rv1855c_pred"/>
</dbReference>
<dbReference type="InterPro" id="IPR050172">
    <property type="entry name" value="SsuD_RutA_monooxygenase"/>
</dbReference>
<dbReference type="RefSeq" id="WP_188122808.1">
    <property type="nucleotide sequence ID" value="NZ_BOMP01000120.1"/>
</dbReference>
<evidence type="ECO:0000259" key="5">
    <source>
        <dbReference type="Pfam" id="PF00296"/>
    </source>
</evidence>
<keyword evidence="1" id="KW-0285">Flavoprotein</keyword>
<evidence type="ECO:0000313" key="7">
    <source>
        <dbReference type="Proteomes" id="UP000590511"/>
    </source>
</evidence>
<dbReference type="Gene3D" id="3.20.20.30">
    <property type="entry name" value="Luciferase-like domain"/>
    <property type="match status" value="1"/>
</dbReference>
<dbReference type="SUPFAM" id="SSF51679">
    <property type="entry name" value="Bacterial luciferase-like"/>
    <property type="match status" value="1"/>
</dbReference>
<evidence type="ECO:0000256" key="1">
    <source>
        <dbReference type="ARBA" id="ARBA00022630"/>
    </source>
</evidence>
<reference evidence="6 7" key="1">
    <citation type="submission" date="2020-08" db="EMBL/GenBank/DDBJ databases">
        <title>Sequencing the genomes of 1000 actinobacteria strains.</title>
        <authorList>
            <person name="Klenk H.-P."/>
        </authorList>
    </citation>
    <scope>NUCLEOTIDE SEQUENCE [LARGE SCALE GENOMIC DNA]</scope>
    <source>
        <strain evidence="6 7">DSM 43150</strain>
    </source>
</reference>
<dbReference type="AlphaFoldDB" id="A0A7W7MHM2"/>
<dbReference type="GO" id="GO:0046306">
    <property type="term" value="P:alkanesulfonate catabolic process"/>
    <property type="evidence" value="ECO:0007669"/>
    <property type="project" value="TreeGrafter"/>
</dbReference>
<name>A0A7W7MHM2_9ACTN</name>
<gene>
    <name evidence="6" type="ORF">BJ964_004823</name>
</gene>
<accession>A0A7W7MHM2</accession>
<dbReference type="PANTHER" id="PTHR42847:SF8">
    <property type="entry name" value="CONSERVED PROTEIN"/>
    <property type="match status" value="1"/>
</dbReference>
<feature type="domain" description="Luciferase-like" evidence="5">
    <location>
        <begin position="3"/>
        <end position="239"/>
    </location>
</feature>
<keyword evidence="2" id="KW-0288">FMN</keyword>
<comment type="caution">
    <text evidence="6">The sequence shown here is derived from an EMBL/GenBank/DDBJ whole genome shotgun (WGS) entry which is preliminary data.</text>
</comment>
<organism evidence="6 7">
    <name type="scientific">Actinoplanes lobatus</name>
    <dbReference type="NCBI Taxonomy" id="113568"/>
    <lineage>
        <taxon>Bacteria</taxon>
        <taxon>Bacillati</taxon>
        <taxon>Actinomycetota</taxon>
        <taxon>Actinomycetes</taxon>
        <taxon>Micromonosporales</taxon>
        <taxon>Micromonosporaceae</taxon>
        <taxon>Actinoplanes</taxon>
    </lineage>
</organism>
<proteinExistence type="predicted"/>
<dbReference type="PANTHER" id="PTHR42847">
    <property type="entry name" value="ALKANESULFONATE MONOOXYGENASE"/>
    <property type="match status" value="1"/>
</dbReference>
<dbReference type="Pfam" id="PF00296">
    <property type="entry name" value="Bac_luciferase"/>
    <property type="match status" value="1"/>
</dbReference>
<dbReference type="GO" id="GO:0008726">
    <property type="term" value="F:alkanesulfonate monooxygenase activity"/>
    <property type="evidence" value="ECO:0007669"/>
    <property type="project" value="TreeGrafter"/>
</dbReference>
<dbReference type="Proteomes" id="UP000590511">
    <property type="component" value="Unassembled WGS sequence"/>
</dbReference>